<dbReference type="GO" id="GO:0016491">
    <property type="term" value="F:oxidoreductase activity"/>
    <property type="evidence" value="ECO:0007669"/>
    <property type="project" value="UniProtKB-KW"/>
</dbReference>
<evidence type="ECO:0000256" key="1">
    <source>
        <dbReference type="ARBA" id="ARBA00006484"/>
    </source>
</evidence>
<keyword evidence="2" id="KW-0560">Oxidoreductase</keyword>
<sequence>MSRIFITGSTDGLGLAAARTLISQGHDVVLHARSRERAADISETSATALGLVIGDLASAAETRSIAEQVNAIGRMDAVIHNAGIYLERSRGETPEGHAKTLAVNVLAPYLLTAWITRSDRLIYLTSGMHRSGASSLDDIDWKRRPWNASQAYSESKLYIATLAAALARHWPDVFSNAVDPGWVPTKMGGAGAPDDLEMGHLTQTWLATSDDGAAKVSGGYWYHRQQREAAAEVDDVGFQDALVGRLADLTGVELFAQRG</sequence>
<name>A0A2A5KW49_9HYPH</name>
<dbReference type="PRINTS" id="PR00081">
    <property type="entry name" value="GDHRDH"/>
</dbReference>
<organism evidence="3 4">
    <name type="scientific">Rhizobium sophoriradicis</name>
    <dbReference type="NCBI Taxonomy" id="1535245"/>
    <lineage>
        <taxon>Bacteria</taxon>
        <taxon>Pseudomonadati</taxon>
        <taxon>Pseudomonadota</taxon>
        <taxon>Alphaproteobacteria</taxon>
        <taxon>Hyphomicrobiales</taxon>
        <taxon>Rhizobiaceae</taxon>
        <taxon>Rhizobium/Agrobacterium group</taxon>
        <taxon>Rhizobium</taxon>
    </lineage>
</organism>
<dbReference type="Pfam" id="PF00106">
    <property type="entry name" value="adh_short"/>
    <property type="match status" value="1"/>
</dbReference>
<keyword evidence="4" id="KW-1185">Reference proteome</keyword>
<comment type="similarity">
    <text evidence="1">Belongs to the short-chain dehydrogenases/reductases (SDR) family.</text>
</comment>
<evidence type="ECO:0000313" key="3">
    <source>
        <dbReference type="EMBL" id="PCK81278.1"/>
    </source>
</evidence>
<reference evidence="3 4" key="1">
    <citation type="submission" date="2017-09" db="EMBL/GenBank/DDBJ databases">
        <title>Comparative genomics of rhizobia isolated from Phaseolus vulgaris in China.</title>
        <authorList>
            <person name="Tong W."/>
        </authorList>
    </citation>
    <scope>NUCLEOTIDE SEQUENCE [LARGE SCALE GENOMIC DNA]</scope>
    <source>
        <strain evidence="3 4">L101</strain>
    </source>
</reference>
<dbReference type="InterPro" id="IPR002347">
    <property type="entry name" value="SDR_fam"/>
</dbReference>
<gene>
    <name evidence="3" type="ORF">CPT34_08535</name>
</gene>
<dbReference type="SUPFAM" id="SSF51735">
    <property type="entry name" value="NAD(P)-binding Rossmann-fold domains"/>
    <property type="match status" value="1"/>
</dbReference>
<dbReference type="InterPro" id="IPR036291">
    <property type="entry name" value="NAD(P)-bd_dom_sf"/>
</dbReference>
<dbReference type="RefSeq" id="WP_096762558.1">
    <property type="nucleotide sequence ID" value="NZ_NXDM01000007.1"/>
</dbReference>
<dbReference type="Proteomes" id="UP000218807">
    <property type="component" value="Unassembled WGS sequence"/>
</dbReference>
<comment type="caution">
    <text evidence="3">The sequence shown here is derived from an EMBL/GenBank/DDBJ whole genome shotgun (WGS) entry which is preliminary data.</text>
</comment>
<dbReference type="PANTHER" id="PTHR24320:SF274">
    <property type="entry name" value="CHAIN DEHYDROGENASE, PUTATIVE (AFU_ORTHOLOGUE AFUA_4G00440)-RELATED"/>
    <property type="match status" value="1"/>
</dbReference>
<dbReference type="EMBL" id="NXDM01000007">
    <property type="protein sequence ID" value="PCK81278.1"/>
    <property type="molecule type" value="Genomic_DNA"/>
</dbReference>
<evidence type="ECO:0000256" key="2">
    <source>
        <dbReference type="ARBA" id="ARBA00023002"/>
    </source>
</evidence>
<dbReference type="PANTHER" id="PTHR24320">
    <property type="entry name" value="RETINOL DEHYDROGENASE"/>
    <property type="match status" value="1"/>
</dbReference>
<accession>A0A2A5KW49</accession>
<dbReference type="AlphaFoldDB" id="A0A2A5KW49"/>
<dbReference type="CDD" id="cd08951">
    <property type="entry name" value="DR_C-13_KR_SDR_c_like"/>
    <property type="match status" value="1"/>
</dbReference>
<protein>
    <submittedName>
        <fullName evidence="3">Daunorubicin C-13 ketoreductase</fullName>
    </submittedName>
</protein>
<evidence type="ECO:0000313" key="4">
    <source>
        <dbReference type="Proteomes" id="UP000218807"/>
    </source>
</evidence>
<dbReference type="Gene3D" id="3.40.50.720">
    <property type="entry name" value="NAD(P)-binding Rossmann-like Domain"/>
    <property type="match status" value="1"/>
</dbReference>
<proteinExistence type="inferred from homology"/>